<evidence type="ECO:0000313" key="2">
    <source>
        <dbReference type="EMBL" id="GMA33922.1"/>
    </source>
</evidence>
<evidence type="ECO:0000259" key="1">
    <source>
        <dbReference type="Pfam" id="PF01336"/>
    </source>
</evidence>
<protein>
    <recommendedName>
        <fullName evidence="1">OB domain-containing protein</fullName>
    </recommendedName>
</protein>
<name>A0ABQ6IA91_9MICO</name>
<feature type="domain" description="OB" evidence="1">
    <location>
        <begin position="19"/>
        <end position="77"/>
    </location>
</feature>
<evidence type="ECO:0000313" key="3">
    <source>
        <dbReference type="Proteomes" id="UP001157125"/>
    </source>
</evidence>
<accession>A0ABQ6IA91</accession>
<dbReference type="InterPro" id="IPR012340">
    <property type="entry name" value="NA-bd_OB-fold"/>
</dbReference>
<dbReference type="Proteomes" id="UP001157125">
    <property type="component" value="Unassembled WGS sequence"/>
</dbReference>
<dbReference type="CDD" id="cd04488">
    <property type="entry name" value="RecG_wedge_OBF"/>
    <property type="match status" value="1"/>
</dbReference>
<reference evidence="3" key="1">
    <citation type="journal article" date="2019" name="Int. J. Syst. Evol. Microbiol.">
        <title>The Global Catalogue of Microorganisms (GCM) 10K type strain sequencing project: providing services to taxonomists for standard genome sequencing and annotation.</title>
        <authorList>
            <consortium name="The Broad Institute Genomics Platform"/>
            <consortium name="The Broad Institute Genome Sequencing Center for Infectious Disease"/>
            <person name="Wu L."/>
            <person name="Ma J."/>
        </authorList>
    </citation>
    <scope>NUCLEOTIDE SEQUENCE [LARGE SCALE GENOMIC DNA]</scope>
    <source>
        <strain evidence="3">NBRC 112299</strain>
    </source>
</reference>
<dbReference type="Gene3D" id="2.40.50.140">
    <property type="entry name" value="Nucleic acid-binding proteins"/>
    <property type="match status" value="1"/>
</dbReference>
<dbReference type="InterPro" id="IPR004365">
    <property type="entry name" value="NA-bd_OB_tRNA"/>
</dbReference>
<comment type="caution">
    <text evidence="2">The sequence shown here is derived from an EMBL/GenBank/DDBJ whole genome shotgun (WGS) entry which is preliminary data.</text>
</comment>
<keyword evidence="3" id="KW-1185">Reference proteome</keyword>
<dbReference type="SUPFAM" id="SSF50249">
    <property type="entry name" value="Nucleic acid-binding proteins"/>
    <property type="match status" value="1"/>
</dbReference>
<sequence length="92" mass="9832">MSIAPAHQAIADATAREVVTVAGRVVALQVEPHDAAPRLTARIDDGTGRIEAVFMGRRAIPGIEAGAQVTIEGRVSDAEALPRIYNPRYWLS</sequence>
<gene>
    <name evidence="2" type="ORF">GCM10025876_01260</name>
</gene>
<dbReference type="Pfam" id="PF01336">
    <property type="entry name" value="tRNA_anti-codon"/>
    <property type="match status" value="1"/>
</dbReference>
<organism evidence="2 3">
    <name type="scientific">Demequina litorisediminis</name>
    <dbReference type="NCBI Taxonomy" id="1849022"/>
    <lineage>
        <taxon>Bacteria</taxon>
        <taxon>Bacillati</taxon>
        <taxon>Actinomycetota</taxon>
        <taxon>Actinomycetes</taxon>
        <taxon>Micrococcales</taxon>
        <taxon>Demequinaceae</taxon>
        <taxon>Demequina</taxon>
    </lineage>
</organism>
<dbReference type="RefSeq" id="WP_284327122.1">
    <property type="nucleotide sequence ID" value="NZ_BSUN01000001.1"/>
</dbReference>
<dbReference type="EMBL" id="BSUN01000001">
    <property type="protein sequence ID" value="GMA33922.1"/>
    <property type="molecule type" value="Genomic_DNA"/>
</dbReference>
<proteinExistence type="predicted"/>